<comment type="caution">
    <text evidence="1">The sequence shown here is derived from an EMBL/GenBank/DDBJ whole genome shotgun (WGS) entry which is preliminary data.</text>
</comment>
<evidence type="ECO:0000313" key="1">
    <source>
        <dbReference type="EMBL" id="MCI34701.1"/>
    </source>
</evidence>
<protein>
    <submittedName>
        <fullName evidence="1">Uncharacterized protein</fullName>
    </submittedName>
</protein>
<dbReference type="Proteomes" id="UP000265520">
    <property type="component" value="Unassembled WGS sequence"/>
</dbReference>
<reference evidence="1 2" key="1">
    <citation type="journal article" date="2018" name="Front. Plant Sci.">
        <title>Red Clover (Trifolium pratense) and Zigzag Clover (T. medium) - A Picture of Genomic Similarities and Differences.</title>
        <authorList>
            <person name="Dluhosova J."/>
            <person name="Istvanek J."/>
            <person name="Nedelnik J."/>
            <person name="Repkova J."/>
        </authorList>
    </citation>
    <scope>NUCLEOTIDE SEQUENCE [LARGE SCALE GENOMIC DNA]</scope>
    <source>
        <strain evidence="2">cv. 10/8</strain>
        <tissue evidence="1">Leaf</tissue>
    </source>
</reference>
<keyword evidence="2" id="KW-1185">Reference proteome</keyword>
<proteinExistence type="predicted"/>
<dbReference type="AlphaFoldDB" id="A0A392RDN9"/>
<name>A0A392RDN9_9FABA</name>
<accession>A0A392RDN9</accession>
<dbReference type="EMBL" id="LXQA010216294">
    <property type="protein sequence ID" value="MCI34701.1"/>
    <property type="molecule type" value="Genomic_DNA"/>
</dbReference>
<feature type="non-terminal residue" evidence="1">
    <location>
        <position position="1"/>
    </location>
</feature>
<sequence length="28" mass="3279">IHRSRTLRRISLPFVAVVECTLLREELA</sequence>
<evidence type="ECO:0000313" key="2">
    <source>
        <dbReference type="Proteomes" id="UP000265520"/>
    </source>
</evidence>
<organism evidence="1 2">
    <name type="scientific">Trifolium medium</name>
    <dbReference type="NCBI Taxonomy" id="97028"/>
    <lineage>
        <taxon>Eukaryota</taxon>
        <taxon>Viridiplantae</taxon>
        <taxon>Streptophyta</taxon>
        <taxon>Embryophyta</taxon>
        <taxon>Tracheophyta</taxon>
        <taxon>Spermatophyta</taxon>
        <taxon>Magnoliopsida</taxon>
        <taxon>eudicotyledons</taxon>
        <taxon>Gunneridae</taxon>
        <taxon>Pentapetalae</taxon>
        <taxon>rosids</taxon>
        <taxon>fabids</taxon>
        <taxon>Fabales</taxon>
        <taxon>Fabaceae</taxon>
        <taxon>Papilionoideae</taxon>
        <taxon>50 kb inversion clade</taxon>
        <taxon>NPAAA clade</taxon>
        <taxon>Hologalegina</taxon>
        <taxon>IRL clade</taxon>
        <taxon>Trifolieae</taxon>
        <taxon>Trifolium</taxon>
    </lineage>
</organism>